<organism evidence="4 5">
    <name type="scientific">Paramuricea clavata</name>
    <name type="common">Red gorgonian</name>
    <name type="synonym">Violescent sea-whip</name>
    <dbReference type="NCBI Taxonomy" id="317549"/>
    <lineage>
        <taxon>Eukaryota</taxon>
        <taxon>Metazoa</taxon>
        <taxon>Cnidaria</taxon>
        <taxon>Anthozoa</taxon>
        <taxon>Octocorallia</taxon>
        <taxon>Malacalcyonacea</taxon>
        <taxon>Plexauridae</taxon>
        <taxon>Paramuricea</taxon>
    </lineage>
</organism>
<protein>
    <submittedName>
        <fullName evidence="4">Scribble homolog isoform X1</fullName>
    </submittedName>
</protein>
<keyword evidence="5" id="KW-1185">Reference proteome</keyword>
<feature type="compositionally biased region" description="Basic residues" evidence="3">
    <location>
        <begin position="360"/>
        <end position="370"/>
    </location>
</feature>
<dbReference type="Gene3D" id="3.80.10.10">
    <property type="entry name" value="Ribonuclease Inhibitor"/>
    <property type="match status" value="2"/>
</dbReference>
<dbReference type="GO" id="GO:0019901">
    <property type="term" value="F:protein kinase binding"/>
    <property type="evidence" value="ECO:0007669"/>
    <property type="project" value="TreeGrafter"/>
</dbReference>
<feature type="compositionally biased region" description="Basic and acidic residues" evidence="3">
    <location>
        <begin position="339"/>
        <end position="359"/>
    </location>
</feature>
<keyword evidence="1" id="KW-0433">Leucine-rich repeat</keyword>
<dbReference type="PROSITE" id="PS51450">
    <property type="entry name" value="LRR"/>
    <property type="match status" value="1"/>
</dbReference>
<feature type="region of interest" description="Disordered" evidence="3">
    <location>
        <begin position="1210"/>
        <end position="1240"/>
    </location>
</feature>
<dbReference type="Gene3D" id="2.30.42.10">
    <property type="match status" value="4"/>
</dbReference>
<gene>
    <name evidence="4" type="ORF">PACLA_8A030537</name>
</gene>
<feature type="non-terminal residue" evidence="4">
    <location>
        <position position="1240"/>
    </location>
</feature>
<dbReference type="InterPro" id="IPR003591">
    <property type="entry name" value="Leu-rich_rpt_typical-subtyp"/>
</dbReference>
<dbReference type="PROSITE" id="PS50106">
    <property type="entry name" value="PDZ"/>
    <property type="match status" value="4"/>
</dbReference>
<dbReference type="InterPro" id="IPR032675">
    <property type="entry name" value="LRR_dom_sf"/>
</dbReference>
<dbReference type="CDD" id="cd06702">
    <property type="entry name" value="PDZ3_Scribble-like"/>
    <property type="match status" value="1"/>
</dbReference>
<feature type="compositionally biased region" description="Polar residues" evidence="3">
    <location>
        <begin position="1230"/>
        <end position="1240"/>
    </location>
</feature>
<feature type="compositionally biased region" description="Polar residues" evidence="3">
    <location>
        <begin position="1143"/>
        <end position="1171"/>
    </location>
</feature>
<accession>A0A6S7G727</accession>
<evidence type="ECO:0000256" key="1">
    <source>
        <dbReference type="ARBA" id="ARBA00022614"/>
    </source>
</evidence>
<dbReference type="SUPFAM" id="SSF52058">
    <property type="entry name" value="L domain-like"/>
    <property type="match status" value="1"/>
</dbReference>
<evidence type="ECO:0000313" key="4">
    <source>
        <dbReference type="EMBL" id="CAB3986483.1"/>
    </source>
</evidence>
<evidence type="ECO:0000313" key="5">
    <source>
        <dbReference type="Proteomes" id="UP001152795"/>
    </source>
</evidence>
<feature type="region of interest" description="Disordered" evidence="3">
    <location>
        <begin position="513"/>
        <end position="562"/>
    </location>
</feature>
<dbReference type="EMBL" id="CACRXK020001020">
    <property type="protein sequence ID" value="CAB3986483.1"/>
    <property type="molecule type" value="Genomic_DNA"/>
</dbReference>
<dbReference type="FunFam" id="2.30.42.10:FF:000074">
    <property type="entry name" value="protein scribble homolog isoform X2"/>
    <property type="match status" value="1"/>
</dbReference>
<dbReference type="GO" id="GO:0043113">
    <property type="term" value="P:receptor clustering"/>
    <property type="evidence" value="ECO:0007669"/>
    <property type="project" value="TreeGrafter"/>
</dbReference>
<dbReference type="PANTHER" id="PTHR23119">
    <property type="entry name" value="DISCS LARGE"/>
    <property type="match status" value="1"/>
</dbReference>
<feature type="compositionally biased region" description="Basic and acidic residues" evidence="3">
    <location>
        <begin position="528"/>
        <end position="542"/>
    </location>
</feature>
<feature type="compositionally biased region" description="Polar residues" evidence="3">
    <location>
        <begin position="548"/>
        <end position="560"/>
    </location>
</feature>
<dbReference type="SMART" id="SM00228">
    <property type="entry name" value="PDZ"/>
    <property type="match status" value="4"/>
</dbReference>
<reference evidence="4" key="1">
    <citation type="submission" date="2020-04" db="EMBL/GenBank/DDBJ databases">
        <authorList>
            <person name="Alioto T."/>
            <person name="Alioto T."/>
            <person name="Gomez Garrido J."/>
        </authorList>
    </citation>
    <scope>NUCLEOTIDE SEQUENCE</scope>
    <source>
        <strain evidence="4">A484AB</strain>
    </source>
</reference>
<evidence type="ECO:0000256" key="2">
    <source>
        <dbReference type="ARBA" id="ARBA00022737"/>
    </source>
</evidence>
<keyword evidence="2" id="KW-0677">Repeat</keyword>
<dbReference type="PANTHER" id="PTHR23119:SF44">
    <property type="entry name" value="PROTEIN LAP4"/>
    <property type="match status" value="1"/>
</dbReference>
<dbReference type="GO" id="GO:0097120">
    <property type="term" value="P:receptor localization to synapse"/>
    <property type="evidence" value="ECO:0007669"/>
    <property type="project" value="TreeGrafter"/>
</dbReference>
<feature type="region of interest" description="Disordered" evidence="3">
    <location>
        <begin position="1080"/>
        <end position="1113"/>
    </location>
</feature>
<dbReference type="FunFam" id="2.30.42.10:FF:000064">
    <property type="entry name" value="protein lap4 isoform X1"/>
    <property type="match status" value="1"/>
</dbReference>
<dbReference type="InterPro" id="IPR001478">
    <property type="entry name" value="PDZ"/>
</dbReference>
<dbReference type="SMART" id="SM00369">
    <property type="entry name" value="LRR_TYP"/>
    <property type="match status" value="8"/>
</dbReference>
<name>A0A6S7G727_PARCT</name>
<dbReference type="Proteomes" id="UP001152795">
    <property type="component" value="Unassembled WGS sequence"/>
</dbReference>
<feature type="region of interest" description="Disordered" evidence="3">
    <location>
        <begin position="434"/>
        <end position="458"/>
    </location>
</feature>
<dbReference type="InterPro" id="IPR001611">
    <property type="entry name" value="Leu-rich_rpt"/>
</dbReference>
<dbReference type="SUPFAM" id="SSF50156">
    <property type="entry name" value="PDZ domain-like"/>
    <property type="match status" value="4"/>
</dbReference>
<dbReference type="Pfam" id="PF00595">
    <property type="entry name" value="PDZ"/>
    <property type="match status" value="4"/>
</dbReference>
<dbReference type="CDD" id="cd06701">
    <property type="entry name" value="PDZ4_Scribble-like"/>
    <property type="match status" value="1"/>
</dbReference>
<feature type="region of interest" description="Disordered" evidence="3">
    <location>
        <begin position="1126"/>
        <end position="1177"/>
    </location>
</feature>
<dbReference type="InterPro" id="IPR050614">
    <property type="entry name" value="Synaptic_Scaffolding_LAP-MAGUK"/>
</dbReference>
<dbReference type="InterPro" id="IPR036034">
    <property type="entry name" value="PDZ_sf"/>
</dbReference>
<sequence>LKCLTSLCLNDVSLVRLPPDIGSLAELQVLELRENLIKFIPVSLSFLTKLERLDLGCNELEDLPDIIGSLPELVELWLDGNLLRTLPMEIGNLKRLQIFDCSENRIEYLPDEISGLVALSDFHLSQNLLEVIPDTIGELKQLELLKVDQNRLIQLTDAIGGAMKVSELVLTENLLEDLPPSIGKLVNLSVFNVDRNQLQMLPVEIGNCSSLTVLSMRENCLTRLPSEIGNCRTLHVLDVSGNRLENLPLTIGTLPLKALWLSENQSKAILKLQTEDDERTNTRVLTCFLLPQSEPNFDLEDFEAEDPEHFHYEPREKPPVELGFVNEHVTFSDEESDHDDERETDFVRHDTPHPKDLKGRHPKIFSHKPRSGSVNSEEEEKRRLSKGAESGSDTEHEKHRKPGVRIHDSEPAIRIEEHPAVIVDQNEALVLSSTVEEQHQSAPGEEGHHEDEELLDDEDGEYSRSVGFLVAEGEEPAESNYRLKRTNTPHYTKGKRLYSDKEDIQEKFHEIMAKVGQRDYNDDDSDEQRESGEEDDHPRDNEDGPPSTHVNGINGLPSNKNGDDHFVTVTKIVEEITYTLVRNGAGLGINIAGGKGSTPYRDHDESIFISKINEKGPVGRDGILQPGDKLISVNDVDISEASHNDAVQVLSNAGDTVKMIILRETEELAEPVTENGEEEPKPETTEILTPAPKEVKKSGVRFAAEPEMEEIETATETETIILQRDNKGLGFSIAGGRGSTPYKGTDQAIFISKLAVGGTAEVDKRLRVGDKVLSINNKSVDNASHEEAVALLTTSYPSVTLAVSRERVLEKRMTPLSKHREDSFINKRIAEKEMIQDAMIRASAGDTNHVDNDSDDEFDRPKVERIELKKGNGPLGFSVVGGSDHACHPFGMDEPGLFISKIVPNGAASNTNLRVGDRILAVNGKDMTRSTHHDAVTALISNVSSIKLLVRHDPPPPGLMEVTIMKYPGEKLGISIRGGAKGHPGNPLDTKDEGIFISKVNESGAAAKDKRLHVGQRILEVNSTSLLGATHMEAVRSLRSVGDSLSLVVADGYDVSKVEAMVGVIANPLAAGESIGSPDENKHFGYDSDRSSVRGSLNEKEMTRDGPNKLVNDDSRVQMDVAVPHSQTTVPNVRPEPDLHLPLNNSIKSPQSTNSVASPGRSPSGSLTPSEQRALDAEKRAAWRQARMRELEEDALKAQVVIAQVKAMSATSLEGTSLSDEDRKIPPTDHLNNASTKLTA</sequence>
<dbReference type="AlphaFoldDB" id="A0A6S7G727"/>
<feature type="compositionally biased region" description="Basic residues" evidence="3">
    <location>
        <begin position="482"/>
        <end position="496"/>
    </location>
</feature>
<dbReference type="SMART" id="SM00364">
    <property type="entry name" value="LRR_BAC"/>
    <property type="match status" value="5"/>
</dbReference>
<proteinExistence type="predicted"/>
<dbReference type="GO" id="GO:0045197">
    <property type="term" value="P:establishment or maintenance of epithelial cell apical/basal polarity"/>
    <property type="evidence" value="ECO:0007669"/>
    <property type="project" value="TreeGrafter"/>
</dbReference>
<feature type="region of interest" description="Disordered" evidence="3">
    <location>
        <begin position="476"/>
        <end position="498"/>
    </location>
</feature>
<evidence type="ECO:0000256" key="3">
    <source>
        <dbReference type="SAM" id="MobiDB-lite"/>
    </source>
</evidence>
<comment type="caution">
    <text evidence="4">The sequence shown here is derived from an EMBL/GenBank/DDBJ whole genome shotgun (WGS) entry which is preliminary data.</text>
</comment>
<dbReference type="GO" id="GO:0098609">
    <property type="term" value="P:cell-cell adhesion"/>
    <property type="evidence" value="ECO:0007669"/>
    <property type="project" value="TreeGrafter"/>
</dbReference>
<dbReference type="OrthoDB" id="676979at2759"/>
<dbReference type="GO" id="GO:0016323">
    <property type="term" value="C:basolateral plasma membrane"/>
    <property type="evidence" value="ECO:0007669"/>
    <property type="project" value="TreeGrafter"/>
</dbReference>
<feature type="region of interest" description="Disordered" evidence="3">
    <location>
        <begin position="331"/>
        <end position="412"/>
    </location>
</feature>
<dbReference type="GO" id="GO:0005912">
    <property type="term" value="C:adherens junction"/>
    <property type="evidence" value="ECO:0007669"/>
    <property type="project" value="TreeGrafter"/>
</dbReference>
<dbReference type="Pfam" id="PF13855">
    <property type="entry name" value="LRR_8"/>
    <property type="match status" value="1"/>
</dbReference>